<feature type="domain" description="GLUG" evidence="2">
    <location>
        <begin position="430"/>
        <end position="454"/>
    </location>
</feature>
<evidence type="ECO:0000256" key="1">
    <source>
        <dbReference type="SAM" id="SignalP"/>
    </source>
</evidence>
<keyword evidence="1" id="KW-0732">Signal</keyword>
<evidence type="ECO:0000259" key="2">
    <source>
        <dbReference type="Pfam" id="PF07581"/>
    </source>
</evidence>
<gene>
    <name evidence="3" type="ORF">BHV76_07015</name>
</gene>
<dbReference type="Gene3D" id="2.60.40.2620">
    <property type="entry name" value="Fimbrillin-like"/>
    <property type="match status" value="1"/>
</dbReference>
<feature type="signal peptide" evidence="1">
    <location>
        <begin position="1"/>
        <end position="16"/>
    </location>
</feature>
<sequence length="593" mass="62491">MNIKNLLLATTAALLAACSTDSDVLPPQDLGQIRVTASVGAMTRVAHSGNSTTFETNDRISVYAWLGADNNMQRLVVDNSINTLGGDGTWTAEPQMLWADNTSDHYFLGIYPERNRTTDYKADPYTLDFNNQTASDLLVARTTAKPTGSAVKLEFEHVMAKLVVNLSFRNEWTIAPEVASVTATACTEATVNYLENPVEVTPATGQNLVVIPFTGTSASFAGIMIPGQSGFRTINVTLENGKVYTYTHPSGIDLQPGRYTTVNLVLGRDNIKLDDAGISVSDWENGTSIDGGEATEAYSYDSNTKTITIYSGEGLKVAADVANSGDTDINIILDNDIDLSDIDWTPIGTESRPYTGNFDGGTYTITGLTVNQTRENVGLIGCIGSNGTVKNVKLENVNITGDGYFVGGVAGTNYGTIENCSVDGTLTNNRHYLGGVVGNNYGSIIGCSSSGTITGTSPNVGGIGGQSVGGTIMACYSVANIKGRSSSGGVLGQTNRETVVIACYHAKGNVTGEQSRMIGGVIGWNYGKVTACYWENNQGQGIGDNQGSTTIETTKVDGTGVTWQKAVAAMNTALQSAGSGWHYVLNGALPTLE</sequence>
<comment type="caution">
    <text evidence="3">The sequence shown here is derived from an EMBL/GenBank/DDBJ whole genome shotgun (WGS) entry which is preliminary data.</text>
</comment>
<dbReference type="CDD" id="cd13121">
    <property type="entry name" value="BF2867_like_C"/>
    <property type="match status" value="1"/>
</dbReference>
<dbReference type="InterPro" id="IPR025049">
    <property type="entry name" value="Mfa-like_1"/>
</dbReference>
<dbReference type="InterPro" id="IPR042278">
    <property type="entry name" value="Mfa-like_1_N"/>
</dbReference>
<dbReference type="Pfam" id="PF13149">
    <property type="entry name" value="Mfa_like_1"/>
    <property type="match status" value="1"/>
</dbReference>
<dbReference type="PROSITE" id="PS51257">
    <property type="entry name" value="PROKAR_LIPOPROTEIN"/>
    <property type="match status" value="1"/>
</dbReference>
<evidence type="ECO:0000313" key="3">
    <source>
        <dbReference type="EMBL" id="OKZ10215.1"/>
    </source>
</evidence>
<dbReference type="AlphaFoldDB" id="A0A854C0I0"/>
<dbReference type="EMBL" id="MNQR01000020">
    <property type="protein sequence ID" value="OKZ10215.1"/>
    <property type="molecule type" value="Genomic_DNA"/>
</dbReference>
<feature type="chain" id="PRO_5032504401" description="GLUG domain-containing protein" evidence="1">
    <location>
        <begin position="17"/>
        <end position="593"/>
    </location>
</feature>
<organism evidence="3 4">
    <name type="scientific">Phocaeicola plebeius</name>
    <dbReference type="NCBI Taxonomy" id="310297"/>
    <lineage>
        <taxon>Bacteria</taxon>
        <taxon>Pseudomonadati</taxon>
        <taxon>Bacteroidota</taxon>
        <taxon>Bacteroidia</taxon>
        <taxon>Bacteroidales</taxon>
        <taxon>Bacteroidaceae</taxon>
        <taxon>Phocaeicola</taxon>
    </lineage>
</organism>
<dbReference type="CDD" id="cd13120">
    <property type="entry name" value="BF2867_like_N"/>
    <property type="match status" value="1"/>
</dbReference>
<proteinExistence type="predicted"/>
<dbReference type="Pfam" id="PF07581">
    <property type="entry name" value="Glug"/>
    <property type="match status" value="2"/>
</dbReference>
<protein>
    <recommendedName>
        <fullName evidence="2">GLUG domain-containing protein</fullName>
    </recommendedName>
</protein>
<feature type="domain" description="GLUG" evidence="2">
    <location>
        <begin position="406"/>
        <end position="427"/>
    </location>
</feature>
<evidence type="ECO:0000313" key="4">
    <source>
        <dbReference type="Proteomes" id="UP000186685"/>
    </source>
</evidence>
<dbReference type="Gene3D" id="2.160.20.110">
    <property type="match status" value="1"/>
</dbReference>
<reference evidence="3 4" key="1">
    <citation type="journal article" date="2016" name="Nat. Biotechnol.">
        <title>Measurement of bacterial replication rates in microbial communities.</title>
        <authorList>
            <person name="Brown C.T."/>
            <person name="Olm M.R."/>
            <person name="Thomas B.C."/>
            <person name="Banfield J.F."/>
        </authorList>
    </citation>
    <scope>NUCLEOTIDE SEQUENCE [LARGE SCALE GENOMIC DNA]</scope>
    <source>
        <strain evidence="3">45_130</strain>
    </source>
</reference>
<dbReference type="Proteomes" id="UP000186685">
    <property type="component" value="Unassembled WGS sequence"/>
</dbReference>
<accession>A0A854C0I0</accession>
<name>A0A854C0I0_9BACT</name>
<dbReference type="InterPro" id="IPR011493">
    <property type="entry name" value="GLUG"/>
</dbReference>